<evidence type="ECO:0000256" key="1">
    <source>
        <dbReference type="SAM" id="SignalP"/>
    </source>
</evidence>
<comment type="caution">
    <text evidence="3">The sequence shown here is derived from an EMBL/GenBank/DDBJ whole genome shotgun (WGS) entry which is preliminary data.</text>
</comment>
<dbReference type="Proteomes" id="UP000612055">
    <property type="component" value="Unassembled WGS sequence"/>
</dbReference>
<feature type="signal peptide" evidence="1">
    <location>
        <begin position="1"/>
        <end position="17"/>
    </location>
</feature>
<dbReference type="Gene3D" id="3.40.50.1110">
    <property type="entry name" value="SGNH hydrolase"/>
    <property type="match status" value="1"/>
</dbReference>
<dbReference type="PANTHER" id="PTHR30383:SF5">
    <property type="entry name" value="SGNH HYDROLASE-TYPE ESTERASE DOMAIN-CONTAINING PROTEIN"/>
    <property type="match status" value="1"/>
</dbReference>
<reference evidence="3" key="1">
    <citation type="journal article" date="2020" name="bioRxiv">
        <title>Comparative genomics of Chlamydomonas.</title>
        <authorList>
            <person name="Craig R.J."/>
            <person name="Hasan A.R."/>
            <person name="Ness R.W."/>
            <person name="Keightley P.D."/>
        </authorList>
    </citation>
    <scope>NUCLEOTIDE SEQUENCE</scope>
    <source>
        <strain evidence="3">CCAP 11/70</strain>
    </source>
</reference>
<evidence type="ECO:0000313" key="4">
    <source>
        <dbReference type="Proteomes" id="UP000612055"/>
    </source>
</evidence>
<feature type="domain" description="SGNH hydrolase-type esterase" evidence="2">
    <location>
        <begin position="44"/>
        <end position="231"/>
    </location>
</feature>
<organism evidence="3 4">
    <name type="scientific">Edaphochlamys debaryana</name>
    <dbReference type="NCBI Taxonomy" id="47281"/>
    <lineage>
        <taxon>Eukaryota</taxon>
        <taxon>Viridiplantae</taxon>
        <taxon>Chlorophyta</taxon>
        <taxon>core chlorophytes</taxon>
        <taxon>Chlorophyceae</taxon>
        <taxon>CS clade</taxon>
        <taxon>Chlamydomonadales</taxon>
        <taxon>Chlamydomonadales incertae sedis</taxon>
        <taxon>Edaphochlamys</taxon>
    </lineage>
</organism>
<dbReference type="SUPFAM" id="SSF52266">
    <property type="entry name" value="SGNH hydrolase"/>
    <property type="match status" value="1"/>
</dbReference>
<sequence>MLAFAVLLLVLSSTARGGGRPPEIHFGGRFGPESASKAKVHVLAFGDSITEGMGEGTFHPYAASLQQQLDKNGLSVKVWERGLSGETVVHETREYMIGFQGMIVRLPAVLRAAEKHGVRMQWVVLLGGINDIAMGTKAADVYAAHRQLYEQCRQHGAKVLVMTVMETVQSRASYNDERSKLNALIRGAPQEYPHVRVFDLEKAMPYPAESDVEGNSLWDDGLHLTAKGYDRMGRVIYEALKPLLEGATA</sequence>
<keyword evidence="1" id="KW-0732">Signal</keyword>
<feature type="chain" id="PRO_5032326909" description="SGNH hydrolase-type esterase domain-containing protein" evidence="1">
    <location>
        <begin position="18"/>
        <end position="249"/>
    </location>
</feature>
<dbReference type="OrthoDB" id="525267at2759"/>
<protein>
    <recommendedName>
        <fullName evidence="2">SGNH hydrolase-type esterase domain-containing protein</fullName>
    </recommendedName>
</protein>
<evidence type="ECO:0000259" key="2">
    <source>
        <dbReference type="Pfam" id="PF13472"/>
    </source>
</evidence>
<keyword evidence="4" id="KW-1185">Reference proteome</keyword>
<dbReference type="InterPro" id="IPR013830">
    <property type="entry name" value="SGNH_hydro"/>
</dbReference>
<evidence type="ECO:0000313" key="3">
    <source>
        <dbReference type="EMBL" id="KAG2497738.1"/>
    </source>
</evidence>
<proteinExistence type="predicted"/>
<dbReference type="InterPro" id="IPR036514">
    <property type="entry name" value="SGNH_hydro_sf"/>
</dbReference>
<dbReference type="AlphaFoldDB" id="A0A835YAI3"/>
<dbReference type="PANTHER" id="PTHR30383">
    <property type="entry name" value="THIOESTERASE 1/PROTEASE 1/LYSOPHOSPHOLIPASE L1"/>
    <property type="match status" value="1"/>
</dbReference>
<dbReference type="InterPro" id="IPR051532">
    <property type="entry name" value="Ester_Hydrolysis_Enzymes"/>
</dbReference>
<name>A0A835YAI3_9CHLO</name>
<gene>
    <name evidence="3" type="ORF">HYH03_004471</name>
</gene>
<dbReference type="EMBL" id="JAEHOE010000013">
    <property type="protein sequence ID" value="KAG2497738.1"/>
    <property type="molecule type" value="Genomic_DNA"/>
</dbReference>
<dbReference type="Pfam" id="PF13472">
    <property type="entry name" value="Lipase_GDSL_2"/>
    <property type="match status" value="1"/>
</dbReference>
<accession>A0A835YAI3</accession>
<dbReference type="GO" id="GO:0004622">
    <property type="term" value="F:phosphatidylcholine lysophospholipase activity"/>
    <property type="evidence" value="ECO:0007669"/>
    <property type="project" value="TreeGrafter"/>
</dbReference>